<evidence type="ECO:0000313" key="2">
    <source>
        <dbReference type="EMBL" id="KFG49591.1"/>
    </source>
</evidence>
<name>A0A086KYX3_TOXGO</name>
<dbReference type="EMBL" id="AHZU02000007">
    <property type="protein sequence ID" value="KFG49591.1"/>
    <property type="molecule type" value="Genomic_DNA"/>
</dbReference>
<keyword evidence="1" id="KW-1133">Transmembrane helix</keyword>
<dbReference type="Proteomes" id="UP000028837">
    <property type="component" value="Unassembled WGS sequence"/>
</dbReference>
<dbReference type="VEuPathDB" id="ToxoDB:TGDOM2_262460B"/>
<comment type="caution">
    <text evidence="2">The sequence shown here is derived from an EMBL/GenBank/DDBJ whole genome shotgun (WGS) entry which is preliminary data.</text>
</comment>
<feature type="transmembrane region" description="Helical" evidence="1">
    <location>
        <begin position="26"/>
        <end position="49"/>
    </location>
</feature>
<protein>
    <submittedName>
        <fullName evidence="2">Putative transmembrane protein</fullName>
    </submittedName>
</protein>
<organism evidence="2 3">
    <name type="scientific">Toxoplasma gondii GAB2-2007-GAL-DOM2</name>
    <dbReference type="NCBI Taxonomy" id="1130820"/>
    <lineage>
        <taxon>Eukaryota</taxon>
        <taxon>Sar</taxon>
        <taxon>Alveolata</taxon>
        <taxon>Apicomplexa</taxon>
        <taxon>Conoidasida</taxon>
        <taxon>Coccidia</taxon>
        <taxon>Eucoccidiorida</taxon>
        <taxon>Eimeriorina</taxon>
        <taxon>Sarcocystidae</taxon>
        <taxon>Toxoplasma</taxon>
    </lineage>
</organism>
<proteinExistence type="predicted"/>
<keyword evidence="1 2" id="KW-0812">Transmembrane</keyword>
<accession>A0A086KYX3</accession>
<gene>
    <name evidence="2" type="ORF">TGDOM2_262460B</name>
</gene>
<keyword evidence="1" id="KW-0472">Membrane</keyword>
<evidence type="ECO:0000256" key="1">
    <source>
        <dbReference type="SAM" id="Phobius"/>
    </source>
</evidence>
<reference evidence="2 3" key="1">
    <citation type="submission" date="2014-02" db="EMBL/GenBank/DDBJ databases">
        <authorList>
            <person name="Sibley D."/>
            <person name="Venepally P."/>
            <person name="Karamycheva S."/>
            <person name="Hadjithomas M."/>
            <person name="Khan A."/>
            <person name="Brunk B."/>
            <person name="Roos D."/>
            <person name="Caler E."/>
            <person name="Lorenzi H."/>
        </authorList>
    </citation>
    <scope>NUCLEOTIDE SEQUENCE [LARGE SCALE GENOMIC DNA]</scope>
    <source>
        <strain evidence="2 3">GAB2-2007-GAL-DOM2</strain>
    </source>
</reference>
<evidence type="ECO:0000313" key="3">
    <source>
        <dbReference type="Proteomes" id="UP000028837"/>
    </source>
</evidence>
<dbReference type="AlphaFoldDB" id="A0A086KYX3"/>
<sequence length="111" mass="12313">MCGFFPSESLFCPPPDLVLSPLLRGVSFLLACFSLSSSRCLFVVFCFFFPHLGCIRLLQCAHNQVKRESADGLRGLSRSRMHVLPSFVSVRCLSVGRRLGMRGLARRFGAA</sequence>